<protein>
    <submittedName>
        <fullName evidence="1">Uncharacterized protein</fullName>
    </submittedName>
</protein>
<comment type="caution">
    <text evidence="1">The sequence shown here is derived from an EMBL/GenBank/DDBJ whole genome shotgun (WGS) entry which is preliminary data.</text>
</comment>
<organism evidence="1 2">
    <name type="scientific">Pistacia integerrima</name>
    <dbReference type="NCBI Taxonomy" id="434235"/>
    <lineage>
        <taxon>Eukaryota</taxon>
        <taxon>Viridiplantae</taxon>
        <taxon>Streptophyta</taxon>
        <taxon>Embryophyta</taxon>
        <taxon>Tracheophyta</taxon>
        <taxon>Spermatophyta</taxon>
        <taxon>Magnoliopsida</taxon>
        <taxon>eudicotyledons</taxon>
        <taxon>Gunneridae</taxon>
        <taxon>Pentapetalae</taxon>
        <taxon>rosids</taxon>
        <taxon>malvids</taxon>
        <taxon>Sapindales</taxon>
        <taxon>Anacardiaceae</taxon>
        <taxon>Pistacia</taxon>
    </lineage>
</organism>
<reference evidence="2" key="1">
    <citation type="journal article" date="2023" name="G3 (Bethesda)">
        <title>Genome assembly and association tests identify interacting loci associated with vigor, precocity, and sex in interspecific pistachio rootstocks.</title>
        <authorList>
            <person name="Palmer W."/>
            <person name="Jacygrad E."/>
            <person name="Sagayaradj S."/>
            <person name="Cavanaugh K."/>
            <person name="Han R."/>
            <person name="Bertier L."/>
            <person name="Beede B."/>
            <person name="Kafkas S."/>
            <person name="Golino D."/>
            <person name="Preece J."/>
            <person name="Michelmore R."/>
        </authorList>
    </citation>
    <scope>NUCLEOTIDE SEQUENCE [LARGE SCALE GENOMIC DNA]</scope>
</reference>
<keyword evidence="2" id="KW-1185">Reference proteome</keyword>
<evidence type="ECO:0000313" key="2">
    <source>
        <dbReference type="Proteomes" id="UP001163603"/>
    </source>
</evidence>
<evidence type="ECO:0000313" key="1">
    <source>
        <dbReference type="EMBL" id="KAJ0017230.1"/>
    </source>
</evidence>
<dbReference type="EMBL" id="CM047747">
    <property type="protein sequence ID" value="KAJ0017230.1"/>
    <property type="molecule type" value="Genomic_DNA"/>
</dbReference>
<proteinExistence type="predicted"/>
<name>A0ACC0XGJ2_9ROSI</name>
<dbReference type="Proteomes" id="UP001163603">
    <property type="component" value="Chromosome 12"/>
</dbReference>
<gene>
    <name evidence="1" type="ORF">Pint_10112</name>
</gene>
<sequence>MAATLPKLGSSLAVPCVQEIAKKPLTRVPQRYVRPDQENPFVSNNNSVLQVPVVDMQRLLSADFVDSELEKLHQACKEWGFFQLINHTVDISLVEKVKSEIEKFFMLPIEEKKKYGQLPGDIEGFGNAFVVSEEQKLDWGDMFYLTTLPIHLRKPHLFPKLPLSFRETLEAYSGEVKNLAMKILNLMAKALGMEANDMKVLFEEGWQSMRMNYYPPCPQPEVAIGLSPHSDSIGLTILLQINEMEGLQIKKDGMWVPIKPLSNAFVVNIGDNLEMVTNGIYPSIEHRATVNSTKERLSIATFYCPKLDGDMGPAPSLITPETPALFRRIGVEDYFKGLFTRKLDGKAYIDVMRIDNQEE</sequence>
<accession>A0ACC0XGJ2</accession>